<evidence type="ECO:0000256" key="10">
    <source>
        <dbReference type="ARBA" id="ARBA00023128"/>
    </source>
</evidence>
<evidence type="ECO:0000256" key="6">
    <source>
        <dbReference type="ARBA" id="ARBA00022792"/>
    </source>
</evidence>
<feature type="transmembrane region" description="Helical" evidence="12">
    <location>
        <begin position="158"/>
        <end position="176"/>
    </location>
</feature>
<evidence type="ECO:0000256" key="7">
    <source>
        <dbReference type="ARBA" id="ARBA00022946"/>
    </source>
</evidence>
<organism evidence="13 14">
    <name type="scientific">Ditylenchus destructor</name>
    <dbReference type="NCBI Taxonomy" id="166010"/>
    <lineage>
        <taxon>Eukaryota</taxon>
        <taxon>Metazoa</taxon>
        <taxon>Ecdysozoa</taxon>
        <taxon>Nematoda</taxon>
        <taxon>Chromadorea</taxon>
        <taxon>Rhabditida</taxon>
        <taxon>Tylenchina</taxon>
        <taxon>Tylenchomorpha</taxon>
        <taxon>Sphaerularioidea</taxon>
        <taxon>Anguinidae</taxon>
        <taxon>Anguininae</taxon>
        <taxon>Ditylenchus</taxon>
    </lineage>
</organism>
<name>A0AAD4NHI2_9BILA</name>
<dbReference type="InterPro" id="IPR018495">
    <property type="entry name" value="Succ_DH_cyt_bsu_CS"/>
</dbReference>
<dbReference type="GO" id="GO:0046872">
    <property type="term" value="F:metal ion binding"/>
    <property type="evidence" value="ECO:0007669"/>
    <property type="project" value="UniProtKB-KW"/>
</dbReference>
<evidence type="ECO:0000256" key="5">
    <source>
        <dbReference type="ARBA" id="ARBA00022723"/>
    </source>
</evidence>
<dbReference type="InterPro" id="IPR000701">
    <property type="entry name" value="SuccDH_FuR_B_TM-su"/>
</dbReference>
<dbReference type="PANTHER" id="PTHR10978:SF5">
    <property type="entry name" value="SUCCINATE DEHYDROGENASE CYTOCHROME B560 SUBUNIT, MITOCHONDRIAL"/>
    <property type="match status" value="1"/>
</dbReference>
<dbReference type="GO" id="GO:0005743">
    <property type="term" value="C:mitochondrial inner membrane"/>
    <property type="evidence" value="ECO:0007669"/>
    <property type="project" value="UniProtKB-SubCell"/>
</dbReference>
<evidence type="ECO:0000313" key="14">
    <source>
        <dbReference type="Proteomes" id="UP001201812"/>
    </source>
</evidence>
<proteinExistence type="predicted"/>
<gene>
    <name evidence="13" type="ORF">DdX_02383</name>
</gene>
<dbReference type="GO" id="GO:0006121">
    <property type="term" value="P:mitochondrial electron transport, succinate to ubiquinone"/>
    <property type="evidence" value="ECO:0007669"/>
    <property type="project" value="TreeGrafter"/>
</dbReference>
<comment type="subcellular location">
    <subcellularLocation>
        <location evidence="1">Mitochondrion inner membrane</location>
        <topology evidence="1">Multi-pass membrane protein</topology>
    </subcellularLocation>
</comment>
<evidence type="ECO:0000256" key="8">
    <source>
        <dbReference type="ARBA" id="ARBA00022989"/>
    </source>
</evidence>
<keyword evidence="3" id="KW-0349">Heme</keyword>
<dbReference type="PROSITE" id="PS01001">
    <property type="entry name" value="SDH_CYT_2"/>
    <property type="match status" value="1"/>
</dbReference>
<evidence type="ECO:0000256" key="9">
    <source>
        <dbReference type="ARBA" id="ARBA00023004"/>
    </source>
</evidence>
<dbReference type="GO" id="GO:0009055">
    <property type="term" value="F:electron transfer activity"/>
    <property type="evidence" value="ECO:0007669"/>
    <property type="project" value="InterPro"/>
</dbReference>
<dbReference type="SUPFAM" id="SSF81343">
    <property type="entry name" value="Fumarate reductase respiratory complex transmembrane subunits"/>
    <property type="match status" value="1"/>
</dbReference>
<keyword evidence="9" id="KW-0408">Iron</keyword>
<dbReference type="PANTHER" id="PTHR10978">
    <property type="entry name" value="SUCCINATE DEHYDROGENASE CYTOCHROME B560 SUBUNIT"/>
    <property type="match status" value="1"/>
</dbReference>
<keyword evidence="11 12" id="KW-0472">Membrane</keyword>
<reference evidence="13" key="1">
    <citation type="submission" date="2022-01" db="EMBL/GenBank/DDBJ databases">
        <title>Genome Sequence Resource for Two Populations of Ditylenchus destructor, the Migratory Endoparasitic Phytonematode.</title>
        <authorList>
            <person name="Zhang H."/>
            <person name="Lin R."/>
            <person name="Xie B."/>
        </authorList>
    </citation>
    <scope>NUCLEOTIDE SEQUENCE</scope>
    <source>
        <strain evidence="13">BazhouSP</strain>
    </source>
</reference>
<evidence type="ECO:0000256" key="11">
    <source>
        <dbReference type="ARBA" id="ARBA00023136"/>
    </source>
</evidence>
<dbReference type="EMBL" id="JAKKPZ010000002">
    <property type="protein sequence ID" value="KAI1725707.1"/>
    <property type="molecule type" value="Genomic_DNA"/>
</dbReference>
<dbReference type="Gene3D" id="1.20.1300.10">
    <property type="entry name" value="Fumarate reductase/succinate dehydrogenase, transmembrane subunit"/>
    <property type="match status" value="1"/>
</dbReference>
<protein>
    <submittedName>
        <fullName evidence="13">Succinate dehydrogenase/Fumarate reductase transmembrane subunit domain-containing protein</fullName>
    </submittedName>
</protein>
<feature type="transmembrane region" description="Helical" evidence="12">
    <location>
        <begin position="75"/>
        <end position="97"/>
    </location>
</feature>
<dbReference type="InterPro" id="IPR034804">
    <property type="entry name" value="SQR/QFR_C/D"/>
</dbReference>
<comment type="pathway">
    <text evidence="2">Carbohydrate metabolism; tricarboxylic acid cycle.</text>
</comment>
<comment type="caution">
    <text evidence="13">The sequence shown here is derived from an EMBL/GenBank/DDBJ whole genome shotgun (WGS) entry which is preliminary data.</text>
</comment>
<keyword evidence="7" id="KW-0809">Transit peptide</keyword>
<dbReference type="AlphaFoldDB" id="A0AAD4NHI2"/>
<dbReference type="InterPro" id="IPR014314">
    <property type="entry name" value="Succ_DH_cytb556"/>
</dbReference>
<evidence type="ECO:0000256" key="2">
    <source>
        <dbReference type="ARBA" id="ARBA00005163"/>
    </source>
</evidence>
<dbReference type="GO" id="GO:0006099">
    <property type="term" value="P:tricarboxylic acid cycle"/>
    <property type="evidence" value="ECO:0007669"/>
    <property type="project" value="InterPro"/>
</dbReference>
<keyword evidence="8 12" id="KW-1133">Transmembrane helix</keyword>
<evidence type="ECO:0000256" key="1">
    <source>
        <dbReference type="ARBA" id="ARBA00004448"/>
    </source>
</evidence>
<keyword evidence="4 12" id="KW-0812">Transmembrane</keyword>
<evidence type="ECO:0000313" key="13">
    <source>
        <dbReference type="EMBL" id="KAI1725707.1"/>
    </source>
</evidence>
<evidence type="ECO:0000256" key="12">
    <source>
        <dbReference type="SAM" id="Phobius"/>
    </source>
</evidence>
<dbReference type="CDD" id="cd03499">
    <property type="entry name" value="SQR_TypeC_SdhC"/>
    <property type="match status" value="1"/>
</dbReference>
<dbReference type="PROSITE" id="PS01000">
    <property type="entry name" value="SDH_CYT_1"/>
    <property type="match status" value="1"/>
</dbReference>
<evidence type="ECO:0000256" key="3">
    <source>
        <dbReference type="ARBA" id="ARBA00022617"/>
    </source>
</evidence>
<dbReference type="Pfam" id="PF01127">
    <property type="entry name" value="Sdh_cyt"/>
    <property type="match status" value="1"/>
</dbReference>
<evidence type="ECO:0000256" key="4">
    <source>
        <dbReference type="ARBA" id="ARBA00022692"/>
    </source>
</evidence>
<dbReference type="NCBIfam" id="TIGR02970">
    <property type="entry name" value="succ_dehyd_cytB"/>
    <property type="match status" value="1"/>
</dbReference>
<sequence>MSTVLILNRRVCNSLVRLNRGTQIAHVISSSRLAHAKTPLQEFGAEYLKKQEKSNRPISPHLSIYQPQLTWYLSGLHRITGCVMGGVLLVGGVGFAVSPMDFTSFIEFIQGLHLPSIVLDSAKFIVAFPIFFHVLNGIRFLGYDIAIGADLTTIYRTGWIVVGLSVVLSVLVILNSKRHKLEKSK</sequence>
<keyword evidence="5" id="KW-0479">Metal-binding</keyword>
<accession>A0AAD4NHI2</accession>
<keyword evidence="14" id="KW-1185">Reference proteome</keyword>
<dbReference type="FunFam" id="1.20.1300.10:FF:000011">
    <property type="entry name" value="Succinate dehydrogenase cytochrome b560 subunit"/>
    <property type="match status" value="1"/>
</dbReference>
<dbReference type="Proteomes" id="UP001201812">
    <property type="component" value="Unassembled WGS sequence"/>
</dbReference>
<keyword evidence="10" id="KW-0496">Mitochondrion</keyword>
<keyword evidence="6" id="KW-0999">Mitochondrion inner membrane</keyword>